<reference evidence="2 3" key="1">
    <citation type="submission" date="2014-09" db="EMBL/GenBank/DDBJ databases">
        <title>Complete genome sequence of Endomicrobium proavitum.</title>
        <authorList>
            <person name="Zheng H."/>
        </authorList>
    </citation>
    <scope>NUCLEOTIDE SEQUENCE [LARGE SCALE GENOMIC DNA]</scope>
    <source>
        <strain evidence="2 3">Rsa215</strain>
    </source>
</reference>
<evidence type="ECO:0000313" key="3">
    <source>
        <dbReference type="Proteomes" id="UP000035337"/>
    </source>
</evidence>
<feature type="domain" description="YgjP-like metallopeptidase" evidence="1">
    <location>
        <begin position="19"/>
        <end position="227"/>
    </location>
</feature>
<accession>A0A0G3WKX5</accession>
<sequence>MESIEFDGVKALIIRKKIKNAYIKIKSSGEVVITAPLRYPSVLIERFFGRKLGWIKKRKAAVLARPAKIKNLYIDGEHVELFGKKYALNVYNAKKSYVVLNCDSICLYVKDGAGYDKKKKAMDAFYKKQLENIVPAFINKWLLEIRAVAPAPITLCFKSMKSKWGSCRVNERKITLNTELAKKSVRCAEYVCAHEVLHLRQIRHNKDFKDFMKRAFPDWKALEEELK</sequence>
<dbReference type="CDD" id="cd07344">
    <property type="entry name" value="M48_yhfN_like"/>
    <property type="match status" value="1"/>
</dbReference>
<proteinExistence type="predicted"/>
<gene>
    <name evidence="2" type="ORF">Epro_1151</name>
</gene>
<keyword evidence="2" id="KW-0378">Hydrolase</keyword>
<dbReference type="RefSeq" id="WP_052571153.1">
    <property type="nucleotide sequence ID" value="NZ_CP009498.1"/>
</dbReference>
<dbReference type="PANTHER" id="PTHR30399">
    <property type="entry name" value="UNCHARACTERIZED PROTEIN YGJP"/>
    <property type="match status" value="1"/>
</dbReference>
<dbReference type="Pfam" id="PF01863">
    <property type="entry name" value="YgjP-like"/>
    <property type="match status" value="1"/>
</dbReference>
<dbReference type="InterPro" id="IPR053136">
    <property type="entry name" value="UTP_pyrophosphatase-like"/>
</dbReference>
<protein>
    <submittedName>
        <fullName evidence="2">Putative Metal-dependent hydrolase</fullName>
    </submittedName>
</protein>
<dbReference type="EMBL" id="CP009498">
    <property type="protein sequence ID" value="AKL98530.1"/>
    <property type="molecule type" value="Genomic_DNA"/>
</dbReference>
<organism evidence="2 3">
    <name type="scientific">Endomicrobium proavitum</name>
    <dbReference type="NCBI Taxonomy" id="1408281"/>
    <lineage>
        <taxon>Bacteria</taxon>
        <taxon>Pseudomonadati</taxon>
        <taxon>Elusimicrobiota</taxon>
        <taxon>Endomicrobiia</taxon>
        <taxon>Endomicrobiales</taxon>
        <taxon>Endomicrobiaceae</taxon>
        <taxon>Endomicrobium</taxon>
    </lineage>
</organism>
<name>A0A0G3WKX5_9BACT</name>
<dbReference type="GO" id="GO:0016787">
    <property type="term" value="F:hydrolase activity"/>
    <property type="evidence" value="ECO:0007669"/>
    <property type="project" value="UniProtKB-KW"/>
</dbReference>
<keyword evidence="3" id="KW-1185">Reference proteome</keyword>
<evidence type="ECO:0000259" key="1">
    <source>
        <dbReference type="Pfam" id="PF01863"/>
    </source>
</evidence>
<dbReference type="STRING" id="1408281.Epro_1151"/>
<dbReference type="Proteomes" id="UP000035337">
    <property type="component" value="Chromosome"/>
</dbReference>
<dbReference type="KEGG" id="epo:Epro_1151"/>
<dbReference type="OrthoDB" id="9811177at2"/>
<dbReference type="PANTHER" id="PTHR30399:SF1">
    <property type="entry name" value="UTP PYROPHOSPHATASE"/>
    <property type="match status" value="1"/>
</dbReference>
<dbReference type="InterPro" id="IPR002725">
    <property type="entry name" value="YgjP-like_metallopeptidase"/>
</dbReference>
<dbReference type="AlphaFoldDB" id="A0A0G3WKX5"/>
<dbReference type="Gene3D" id="3.30.2010.10">
    <property type="entry name" value="Metalloproteases ('zincins'), catalytic domain"/>
    <property type="match status" value="1"/>
</dbReference>
<evidence type="ECO:0000313" key="2">
    <source>
        <dbReference type="EMBL" id="AKL98530.1"/>
    </source>
</evidence>